<accession>A0A8C3V3E8</accession>
<dbReference type="PROSITE" id="PS50041">
    <property type="entry name" value="C_TYPE_LECTIN_2"/>
    <property type="match status" value="1"/>
</dbReference>
<reference evidence="3" key="1">
    <citation type="submission" date="2020-10" db="EMBL/GenBank/DDBJ databases">
        <title>Catharus ustulatus (Swainson's thrush) genome, bCatUst1, primary haplotype v2.</title>
        <authorList>
            <person name="Delmore K."/>
            <person name="Vafadar M."/>
            <person name="Formenti G."/>
            <person name="Chow W."/>
            <person name="Pelan S."/>
            <person name="Howe K."/>
            <person name="Rhie A."/>
            <person name="Mountcastle J."/>
            <person name="Haase B."/>
            <person name="Fedrigo O."/>
            <person name="Jarvis E.D."/>
        </authorList>
    </citation>
    <scope>NUCLEOTIDE SEQUENCE [LARGE SCALE GENOMIC DNA]</scope>
</reference>
<reference evidence="3" key="3">
    <citation type="submission" date="2025-09" db="UniProtKB">
        <authorList>
            <consortium name="Ensembl"/>
        </authorList>
    </citation>
    <scope>IDENTIFICATION</scope>
</reference>
<feature type="compositionally biased region" description="Low complexity" evidence="1">
    <location>
        <begin position="79"/>
        <end position="90"/>
    </location>
</feature>
<dbReference type="InterPro" id="IPR016186">
    <property type="entry name" value="C-type_lectin-like/link_sf"/>
</dbReference>
<feature type="region of interest" description="Disordered" evidence="1">
    <location>
        <begin position="1"/>
        <end position="130"/>
    </location>
</feature>
<evidence type="ECO:0000313" key="3">
    <source>
        <dbReference type="Ensembl" id="ENSCUSP00005021987.1"/>
    </source>
</evidence>
<dbReference type="Gene3D" id="3.10.100.10">
    <property type="entry name" value="Mannose-Binding Protein A, subunit A"/>
    <property type="match status" value="1"/>
</dbReference>
<evidence type="ECO:0000259" key="2">
    <source>
        <dbReference type="PROSITE" id="PS50041"/>
    </source>
</evidence>
<feature type="compositionally biased region" description="Polar residues" evidence="1">
    <location>
        <begin position="109"/>
        <end position="129"/>
    </location>
</feature>
<organism evidence="3 4">
    <name type="scientific">Catharus ustulatus</name>
    <name type="common">Russet-backed thrush</name>
    <name type="synonym">Hylocichla ustulatus</name>
    <dbReference type="NCBI Taxonomy" id="91951"/>
    <lineage>
        <taxon>Eukaryota</taxon>
        <taxon>Metazoa</taxon>
        <taxon>Chordata</taxon>
        <taxon>Craniata</taxon>
        <taxon>Vertebrata</taxon>
        <taxon>Euteleostomi</taxon>
        <taxon>Archelosauria</taxon>
        <taxon>Archosauria</taxon>
        <taxon>Dinosauria</taxon>
        <taxon>Saurischia</taxon>
        <taxon>Theropoda</taxon>
        <taxon>Coelurosauria</taxon>
        <taxon>Aves</taxon>
        <taxon>Neognathae</taxon>
        <taxon>Neoaves</taxon>
        <taxon>Telluraves</taxon>
        <taxon>Australaves</taxon>
        <taxon>Passeriformes</taxon>
        <taxon>Turdidae</taxon>
        <taxon>Catharus</taxon>
    </lineage>
</organism>
<dbReference type="PANTHER" id="PTHR15028">
    <property type="entry name" value="CD72-RELATED"/>
    <property type="match status" value="1"/>
</dbReference>
<dbReference type="AlphaFoldDB" id="A0A8C3V3E8"/>
<dbReference type="PANTHER" id="PTHR15028:SF6">
    <property type="entry name" value="B-CELL DIFFERENTIATION ANTIGEN CD72"/>
    <property type="match status" value="1"/>
</dbReference>
<dbReference type="SUPFAM" id="SSF56436">
    <property type="entry name" value="C-type lectin-like"/>
    <property type="match status" value="1"/>
</dbReference>
<dbReference type="Ensembl" id="ENSCUST00005022776.1">
    <property type="protein sequence ID" value="ENSCUSP00005021987.1"/>
    <property type="gene ID" value="ENSCUSG00005013941.1"/>
</dbReference>
<reference evidence="3" key="2">
    <citation type="submission" date="2025-08" db="UniProtKB">
        <authorList>
            <consortium name="Ensembl"/>
        </authorList>
    </citation>
    <scope>IDENTIFICATION</scope>
</reference>
<dbReference type="Proteomes" id="UP000694563">
    <property type="component" value="Chromosome Z"/>
</dbReference>
<name>A0A8C3V3E8_CATUS</name>
<evidence type="ECO:0000256" key="1">
    <source>
        <dbReference type="SAM" id="MobiDB-lite"/>
    </source>
</evidence>
<gene>
    <name evidence="3" type="primary">LOC117010550</name>
</gene>
<feature type="domain" description="C-type lectin" evidence="2">
    <location>
        <begin position="212"/>
        <end position="313"/>
    </location>
</feature>
<evidence type="ECO:0000313" key="4">
    <source>
        <dbReference type="Proteomes" id="UP000694563"/>
    </source>
</evidence>
<dbReference type="InterPro" id="IPR016187">
    <property type="entry name" value="CTDL_fold"/>
</dbReference>
<feature type="compositionally biased region" description="Low complexity" evidence="1">
    <location>
        <begin position="1"/>
        <end position="40"/>
    </location>
</feature>
<proteinExistence type="predicted"/>
<keyword evidence="4" id="KW-1185">Reference proteome</keyword>
<dbReference type="GO" id="GO:0004888">
    <property type="term" value="F:transmembrane signaling receptor activity"/>
    <property type="evidence" value="ECO:0007669"/>
    <property type="project" value="InterPro"/>
</dbReference>
<protein>
    <recommendedName>
        <fullName evidence="2">C-type lectin domain-containing protein</fullName>
    </recommendedName>
</protein>
<dbReference type="InterPro" id="IPR001304">
    <property type="entry name" value="C-type_lectin-like"/>
</dbReference>
<sequence>MARPHSAAGSQPAPAAAAAGGRRGPGRLLLPLSSNVSPPLATIGASIPFPLAPPGQSPPTARYSDPTVPHKSHAPGRAPCPCLSSPALSPDWQVSRSLQDASRQHTTEQGRLSQALRSQEQSREQTQLELSRARGELQRLWHEYNITQMELEKRNSELKRRNSELGHTLEELAVLQEEMQVVQGRLNTSESTVSSLRACVNTDCCPAGWVLYKSKCLYISVTKKTWQQSWENCENQSADLLVQDKWPPLTVPHFVHESNATYWIGRRFSYGHWRPVRTDGKYHWKYYNSECWSVVNWEMWSLSCDNTFRWICEKSPDLSSASETRPPFLAKD</sequence>
<feature type="compositionally biased region" description="Polar residues" evidence="1">
    <location>
        <begin position="92"/>
        <end position="101"/>
    </location>
</feature>
<dbReference type="GO" id="GO:0005886">
    <property type="term" value="C:plasma membrane"/>
    <property type="evidence" value="ECO:0007669"/>
    <property type="project" value="InterPro"/>
</dbReference>
<dbReference type="InterPro" id="IPR039689">
    <property type="entry name" value="CD72"/>
</dbReference>